<dbReference type="EMBL" id="HQ878327">
    <property type="protein sequence ID" value="AHA93351.1"/>
    <property type="molecule type" value="Genomic_DNA"/>
</dbReference>
<gene>
    <name evidence="2" type="primary">HP21</name>
</gene>
<dbReference type="GeneID" id="80532696"/>
<proteinExistence type="predicted"/>
<dbReference type="Proteomes" id="UP000325782">
    <property type="component" value="Segment"/>
</dbReference>
<dbReference type="RefSeq" id="YP_010795537.1">
    <property type="nucleotide sequence ID" value="NC_075701.1"/>
</dbReference>
<evidence type="ECO:0000313" key="3">
    <source>
        <dbReference type="Proteomes" id="UP000325782"/>
    </source>
</evidence>
<name>V5NWJ9_9ALPH</name>
<keyword evidence="3" id="KW-1185">Reference proteome</keyword>
<feature type="region of interest" description="Disordered" evidence="1">
    <location>
        <begin position="132"/>
        <end position="157"/>
    </location>
</feature>
<feature type="region of interest" description="Disordered" evidence="1">
    <location>
        <begin position="79"/>
        <end position="105"/>
    </location>
</feature>
<dbReference type="KEGG" id="vg:80532696"/>
<accession>V5NWJ9</accession>
<reference evidence="2 3" key="1">
    <citation type="journal article" date="2012" name="PLoS ONE">
        <title>The genome of Chelonid herpesvirus 5 harbors atypical genes.</title>
        <authorList>
            <person name="Ackermann M."/>
            <person name="Koriabine M."/>
            <person name="Hartmann-Fritsch F."/>
            <person name="de Jong P.J."/>
            <person name="Lewis T.D."/>
            <person name="Schetle N."/>
            <person name="Work T.M."/>
            <person name="Dagenais J."/>
            <person name="Balazs G.H."/>
            <person name="Leong J.A."/>
        </authorList>
    </citation>
    <scope>NUCLEOTIDE SEQUENCE [LARGE SCALE GENOMIC DNA]</scope>
</reference>
<evidence type="ECO:0000256" key="1">
    <source>
        <dbReference type="SAM" id="MobiDB-lite"/>
    </source>
</evidence>
<protein>
    <submittedName>
        <fullName evidence="2">Uncharacterized protein</fullName>
    </submittedName>
</protein>
<evidence type="ECO:0000313" key="2">
    <source>
        <dbReference type="EMBL" id="AHA93351.1"/>
    </source>
</evidence>
<sequence>MFTIRLRAGSAASAYACSFLYQTPKPGLPSATKTVRRKSNWRLSPPKRKGASFFTICTPERPSVAGDGAAAAGASALVGGQGSAAGSTSRSSSIFKTSSSSSSSRVITSGTVVKMFSSSRSVAARAANFWARSPSLSRKRSPRAGRSRVRSRARYRG</sequence>
<feature type="compositionally biased region" description="Basic residues" evidence="1">
    <location>
        <begin position="137"/>
        <end position="157"/>
    </location>
</feature>
<organism evidence="2 3">
    <name type="scientific">Chelonid alphaherpesvirus 5</name>
    <dbReference type="NCBI Taxonomy" id="702736"/>
    <lineage>
        <taxon>Viruses</taxon>
        <taxon>Duplodnaviria</taxon>
        <taxon>Heunggongvirae</taxon>
        <taxon>Peploviricota</taxon>
        <taxon>Herviviricetes</taxon>
        <taxon>Herpesvirales</taxon>
        <taxon>Orthoherpesviridae</taxon>
        <taxon>Alphaherpesvirinae</taxon>
        <taxon>Scutavirus</taxon>
        <taxon>Scutavirus chelonidalpha5</taxon>
    </lineage>
</organism>